<proteinExistence type="predicted"/>
<evidence type="ECO:0000313" key="2">
    <source>
        <dbReference type="EMBL" id="KLO05061.1"/>
    </source>
</evidence>
<dbReference type="EMBL" id="KQ086371">
    <property type="protein sequence ID" value="KLO05061.1"/>
    <property type="molecule type" value="Genomic_DNA"/>
</dbReference>
<dbReference type="AlphaFoldDB" id="A0A0H2RJV2"/>
<name>A0A0H2RJV2_9AGAM</name>
<protein>
    <submittedName>
        <fullName evidence="2">Uncharacterized protein</fullName>
    </submittedName>
</protein>
<keyword evidence="3" id="KW-1185">Reference proteome</keyword>
<reference evidence="2 3" key="1">
    <citation type="submission" date="2015-04" db="EMBL/GenBank/DDBJ databases">
        <title>Complete genome sequence of Schizopora paradoxa KUC8140, a cosmopolitan wood degrader in East Asia.</title>
        <authorList>
            <consortium name="DOE Joint Genome Institute"/>
            <person name="Min B."/>
            <person name="Park H."/>
            <person name="Jang Y."/>
            <person name="Kim J.-J."/>
            <person name="Kim K.H."/>
            <person name="Pangilinan J."/>
            <person name="Lipzen A."/>
            <person name="Riley R."/>
            <person name="Grigoriev I.V."/>
            <person name="Spatafora J.W."/>
            <person name="Choi I.-G."/>
        </authorList>
    </citation>
    <scope>NUCLEOTIDE SEQUENCE [LARGE SCALE GENOMIC DNA]</scope>
    <source>
        <strain evidence="2 3">KUC8140</strain>
    </source>
</reference>
<evidence type="ECO:0000313" key="3">
    <source>
        <dbReference type="Proteomes" id="UP000053477"/>
    </source>
</evidence>
<sequence>MPHDQHNALVRSHTFSSTTHSTATSPDIVGPGRTLGLLLDWLGKGLDSFLNKRASQINLGPEAVARDIRRIRRHEETSLFIRYAAPYAHLTSAQDKKIRKLCKNLLKYTRSHVRSTQFRALDEITKLTMEDRMVREAFLHLNVGKLVPNYKEVELSIAISKTMRSIMYTETHELWTHFLFLLDHSFDHFITPKHFDSLKKSLSNPDSSFLAARYIAQVVDHQMVSLLGKKFSDLIVHYFDLTITDDSIWHPGCGGLRSICPIGTRALWKVPRKTWWEKRTNWDETRVAYGITFHKAWSTWSSFWQAPPKCSTDFVKFWPQTTQNRVFCRYDIRNLRNS</sequence>
<accession>A0A0H2RJV2</accession>
<gene>
    <name evidence="2" type="ORF">SCHPADRAFT_989024</name>
</gene>
<feature type="region of interest" description="Disordered" evidence="1">
    <location>
        <begin position="1"/>
        <end position="27"/>
    </location>
</feature>
<evidence type="ECO:0000256" key="1">
    <source>
        <dbReference type="SAM" id="MobiDB-lite"/>
    </source>
</evidence>
<dbReference type="Proteomes" id="UP000053477">
    <property type="component" value="Unassembled WGS sequence"/>
</dbReference>
<organism evidence="2 3">
    <name type="scientific">Schizopora paradoxa</name>
    <dbReference type="NCBI Taxonomy" id="27342"/>
    <lineage>
        <taxon>Eukaryota</taxon>
        <taxon>Fungi</taxon>
        <taxon>Dikarya</taxon>
        <taxon>Basidiomycota</taxon>
        <taxon>Agaricomycotina</taxon>
        <taxon>Agaricomycetes</taxon>
        <taxon>Hymenochaetales</taxon>
        <taxon>Schizoporaceae</taxon>
        <taxon>Schizopora</taxon>
    </lineage>
</organism>
<feature type="compositionally biased region" description="Low complexity" evidence="1">
    <location>
        <begin position="12"/>
        <end position="25"/>
    </location>
</feature>
<dbReference type="InParanoid" id="A0A0H2RJV2"/>